<dbReference type="InterPro" id="IPR049517">
    <property type="entry name" value="ACX-like_C"/>
</dbReference>
<comment type="similarity">
    <text evidence="1">Belongs to the oxoprolinase family.</text>
</comment>
<gene>
    <name evidence="6" type="ORF">EPA93_21075</name>
</gene>
<dbReference type="KEGG" id="kbs:EPA93_21075"/>
<dbReference type="InterPro" id="IPR045079">
    <property type="entry name" value="Oxoprolinase-like"/>
</dbReference>
<dbReference type="Pfam" id="PF01968">
    <property type="entry name" value="Hydantoinase_A"/>
    <property type="match status" value="1"/>
</dbReference>
<accession>A0A4P6JSU0</accession>
<organism evidence="6 7">
    <name type="scientific">Ktedonosporobacter rubrisoli</name>
    <dbReference type="NCBI Taxonomy" id="2509675"/>
    <lineage>
        <taxon>Bacteria</taxon>
        <taxon>Bacillati</taxon>
        <taxon>Chloroflexota</taxon>
        <taxon>Ktedonobacteria</taxon>
        <taxon>Ktedonobacterales</taxon>
        <taxon>Ktedonosporobacteraceae</taxon>
        <taxon>Ktedonosporobacter</taxon>
    </lineage>
</organism>
<dbReference type="Proteomes" id="UP000290365">
    <property type="component" value="Chromosome"/>
</dbReference>
<dbReference type="GO" id="GO:0005829">
    <property type="term" value="C:cytosol"/>
    <property type="evidence" value="ECO:0007669"/>
    <property type="project" value="TreeGrafter"/>
</dbReference>
<dbReference type="EMBL" id="CP035758">
    <property type="protein sequence ID" value="QBD78355.1"/>
    <property type="molecule type" value="Genomic_DNA"/>
</dbReference>
<evidence type="ECO:0000259" key="5">
    <source>
        <dbReference type="Pfam" id="PF19278"/>
    </source>
</evidence>
<evidence type="ECO:0000259" key="4">
    <source>
        <dbReference type="Pfam" id="PF05378"/>
    </source>
</evidence>
<name>A0A4P6JSU0_KTERU</name>
<dbReference type="GO" id="GO:0017168">
    <property type="term" value="F:5-oxoprolinase (ATP-hydrolyzing) activity"/>
    <property type="evidence" value="ECO:0007669"/>
    <property type="project" value="TreeGrafter"/>
</dbReference>
<feature type="domain" description="Hydantoinase/oxoprolinase N-terminal" evidence="4">
    <location>
        <begin position="10"/>
        <end position="192"/>
    </location>
</feature>
<dbReference type="InterPro" id="IPR008040">
    <property type="entry name" value="Hydant_A_N"/>
</dbReference>
<evidence type="ECO:0000259" key="2">
    <source>
        <dbReference type="Pfam" id="PF01968"/>
    </source>
</evidence>
<dbReference type="InterPro" id="IPR002821">
    <property type="entry name" value="Hydantoinase_A"/>
</dbReference>
<evidence type="ECO:0000259" key="3">
    <source>
        <dbReference type="Pfam" id="PF02538"/>
    </source>
</evidence>
<feature type="domain" description="Hydantoinase B/oxoprolinase" evidence="3">
    <location>
        <begin position="702"/>
        <end position="1222"/>
    </location>
</feature>
<dbReference type="PANTHER" id="PTHR11365">
    <property type="entry name" value="5-OXOPROLINASE RELATED"/>
    <property type="match status" value="1"/>
</dbReference>
<dbReference type="RefSeq" id="WP_129889408.1">
    <property type="nucleotide sequence ID" value="NZ_CP035758.1"/>
</dbReference>
<feature type="domain" description="Acetophenone carboxylase-like C-terminal" evidence="5">
    <location>
        <begin position="505"/>
        <end position="675"/>
    </location>
</feature>
<reference evidence="6 7" key="1">
    <citation type="submission" date="2019-01" db="EMBL/GenBank/DDBJ databases">
        <title>Ktedonosporobacter rubrisoli SCAWS-G2.</title>
        <authorList>
            <person name="Huang Y."/>
            <person name="Yan B."/>
        </authorList>
    </citation>
    <scope>NUCLEOTIDE SEQUENCE [LARGE SCALE GENOMIC DNA]</scope>
    <source>
        <strain evidence="6 7">SCAWS-G2</strain>
    </source>
</reference>
<evidence type="ECO:0000256" key="1">
    <source>
        <dbReference type="ARBA" id="ARBA00010403"/>
    </source>
</evidence>
<dbReference type="Pfam" id="PF05378">
    <property type="entry name" value="Hydant_A_N"/>
    <property type="match status" value="1"/>
</dbReference>
<sequence>MHNGSAQGIVGVDIGGTFTDIVHYVPPQASLSTVAGVSGGQLRMYKVPSTPQNPAQGLLTGLQALDVTQPSAVIHGSTVATNALLERKGARSVLITTEGFADVLEIGRQDRPALYDLLQQRAPAIIPRERRLELAERLDHQGAILRAPGRDELEALMQQVAAQNPESIAIALLYAFRNPVHEQLLAQLLRERFPSAYLSLSSEILPQFREYERTSTVAVNAYVQPLMARYLNGLQEQLQRPLRIMQSSGGSISAATAAKEPVRTVLSGPAGGVIGAFHVARMAGYEQIMTLDMGGTSTDVALCPGLIPETSEASVAGCPIGVPTVAIHTVGAGGGSIVRLDEGNALTVGPDSAGAVPGPACYGIGEELTVTDANVVLGRIDPAHFLGGRFTIYPERAEERMAALAKRMEVSTQEAALGVIRVVNASMERALRTVSLEQGHDPRLFTLLPFGGAGALHACELAEALHIPRVFIPRYPGVLSALGMILAPIVKDYVQTVMLDAQELSTEALEAVFAPLEARARAEMQQEMSYMPAQSEAAISLQRLYDLRYFGQAYELTTSNAGDLAATLARFHALHKQRFGHEHQEQPVQVVAVRVKASVQPAQPELPFEDLSGPSAEQALLGERSMIFTQGMFRARLYERAALQHGNRIVGPAVLIQDDSTILLPPGWEGVVDGWGNVLAQQVQESSSDDKSTTLTPRDTFDPVSLEIFKHLLSSAAEEMGVTLGRTAYSPNIKERKDYSCACFDAQGRLIAQAAHIPVHLGAMPASVRAAIEQFQTFEPGDLIVLNDPYLGGTHLPDITMVTPVFIAKDSDGHTGELFGFVASRAHHADIGGMSPGSMPMSRELYQEGVIIPPLKLARAGVLNEDVLRLFYRNVRTPWERKGDIDAQIAAGQVGVRRLQEIIERYGSQMVLAHAEALLRYSAQLTRKALQALPEREVEFTDYLDDDGWGASALPITVRIQVKNGTMTVDFTGTAAQSAGCVNAVQAVAHSSVLYAVRCMVGEHVPANQGCLESIDIRIPEGSLLNPLPPAAVAAGNVETSQRTVDALFGALAQLAPQRIPAASQGTMNNITFGGLDPQRKSVFAYYETLGGGMGARPGAAGLSGVHVHMSNTRNTPVEALEMEMPLRIRRYALRYGSGGAGRYRGGDGLCREFCFLVPATVTLLTDRRVYAPYGLQGGEAGAVGINSLEHNGTATQLPGKVTLDVQAGDVLTICTPGGGGFLPKDEPYVNNSD</sequence>
<evidence type="ECO:0000313" key="6">
    <source>
        <dbReference type="EMBL" id="QBD78355.1"/>
    </source>
</evidence>
<dbReference type="Pfam" id="PF02538">
    <property type="entry name" value="Hydantoinase_B"/>
    <property type="match status" value="1"/>
</dbReference>
<dbReference type="Pfam" id="PF19278">
    <property type="entry name" value="Hydant_A_C"/>
    <property type="match status" value="1"/>
</dbReference>
<dbReference type="InterPro" id="IPR003692">
    <property type="entry name" value="Hydantoinase_B"/>
</dbReference>
<evidence type="ECO:0000313" key="7">
    <source>
        <dbReference type="Proteomes" id="UP000290365"/>
    </source>
</evidence>
<proteinExistence type="inferred from homology"/>
<protein>
    <recommendedName>
        <fullName evidence="8">5-oxoprolinase</fullName>
    </recommendedName>
</protein>
<feature type="domain" description="Hydantoinase A/oxoprolinase" evidence="2">
    <location>
        <begin position="213"/>
        <end position="492"/>
    </location>
</feature>
<dbReference type="OrthoDB" id="9768323at2"/>
<dbReference type="AlphaFoldDB" id="A0A4P6JSU0"/>
<keyword evidence="7" id="KW-1185">Reference proteome</keyword>
<dbReference type="PANTHER" id="PTHR11365:SF23">
    <property type="entry name" value="HYPOTHETICAL 5-OXOPROLINASE (EUROFUNG)-RELATED"/>
    <property type="match status" value="1"/>
</dbReference>
<dbReference type="GO" id="GO:0006749">
    <property type="term" value="P:glutathione metabolic process"/>
    <property type="evidence" value="ECO:0007669"/>
    <property type="project" value="TreeGrafter"/>
</dbReference>
<evidence type="ECO:0008006" key="8">
    <source>
        <dbReference type="Google" id="ProtNLM"/>
    </source>
</evidence>